<evidence type="ECO:0000313" key="2">
    <source>
        <dbReference type="Proteomes" id="UP001652445"/>
    </source>
</evidence>
<keyword evidence="2" id="KW-1185">Reference proteome</keyword>
<gene>
    <name evidence="1" type="ORF">OB236_01210</name>
</gene>
<comment type="caution">
    <text evidence="1">The sequence shown here is derived from an EMBL/GenBank/DDBJ whole genome shotgun (WGS) entry which is preliminary data.</text>
</comment>
<accession>A0ABT2U883</accession>
<proteinExistence type="predicted"/>
<dbReference type="RefSeq" id="WP_262682237.1">
    <property type="nucleotide sequence ID" value="NZ_JAOQIO010000005.1"/>
</dbReference>
<sequence>MDELLQAVEKNIMSTKSNIERNKKYYKYPFTTNCDHYYTLILLQNRLDKWENFKNIILSFKNSHCTPVNKKSDILEKTIAVEKSTVPGFISRKTETEMLAYIKVLEWKIDDLQGIWLTSPPS</sequence>
<dbReference type="EMBL" id="JAOQIO010000005">
    <property type="protein sequence ID" value="MCU6790732.1"/>
    <property type="molecule type" value="Genomic_DNA"/>
</dbReference>
<protein>
    <submittedName>
        <fullName evidence="1">Uncharacterized protein</fullName>
    </submittedName>
</protein>
<dbReference type="Proteomes" id="UP001652445">
    <property type="component" value="Unassembled WGS sequence"/>
</dbReference>
<organism evidence="1 2">
    <name type="scientific">Paenibacillus baimaensis</name>
    <dbReference type="NCBI Taxonomy" id="2982185"/>
    <lineage>
        <taxon>Bacteria</taxon>
        <taxon>Bacillati</taxon>
        <taxon>Bacillota</taxon>
        <taxon>Bacilli</taxon>
        <taxon>Bacillales</taxon>
        <taxon>Paenibacillaceae</taxon>
        <taxon>Paenibacillus</taxon>
    </lineage>
</organism>
<reference evidence="1 2" key="1">
    <citation type="submission" date="2022-09" db="EMBL/GenBank/DDBJ databases">
        <authorList>
            <person name="Han X.L."/>
            <person name="Wang Q."/>
            <person name="Lu T."/>
        </authorList>
    </citation>
    <scope>NUCLEOTIDE SEQUENCE [LARGE SCALE GENOMIC DNA]</scope>
    <source>
        <strain evidence="1 2">WQ 127069</strain>
    </source>
</reference>
<evidence type="ECO:0000313" key="1">
    <source>
        <dbReference type="EMBL" id="MCU6790732.1"/>
    </source>
</evidence>
<name>A0ABT2U883_9BACL</name>